<feature type="transmembrane region" description="Helical" evidence="1">
    <location>
        <begin position="242"/>
        <end position="265"/>
    </location>
</feature>
<reference evidence="3 4" key="1">
    <citation type="submission" date="2019-06" db="EMBL/GenBank/DDBJ databases">
        <title>Genomic Encyclopedia of Type Strains, Phase IV (KMG-V): Genome sequencing to study the core and pangenomes of soil and plant-associated prokaryotes.</title>
        <authorList>
            <person name="Whitman W."/>
        </authorList>
    </citation>
    <scope>NUCLEOTIDE SEQUENCE [LARGE SCALE GENOMIC DNA]</scope>
    <source>
        <strain evidence="3 4">BR 10355</strain>
    </source>
</reference>
<accession>A0A560MID6</accession>
<feature type="transmembrane region" description="Helical" evidence="1">
    <location>
        <begin position="277"/>
        <end position="303"/>
    </location>
</feature>
<keyword evidence="4" id="KW-1185">Reference proteome</keyword>
<keyword evidence="1" id="KW-0812">Transmembrane</keyword>
<evidence type="ECO:0000256" key="2">
    <source>
        <dbReference type="SAM" id="SignalP"/>
    </source>
</evidence>
<feature type="transmembrane region" description="Helical" evidence="1">
    <location>
        <begin position="217"/>
        <end position="235"/>
    </location>
</feature>
<dbReference type="OrthoDB" id="7335270at2"/>
<keyword evidence="1" id="KW-0472">Membrane</keyword>
<dbReference type="Proteomes" id="UP000321304">
    <property type="component" value="Unassembled WGS sequence"/>
</dbReference>
<feature type="transmembrane region" description="Helical" evidence="1">
    <location>
        <begin position="116"/>
        <end position="135"/>
    </location>
</feature>
<organism evidence="3 4">
    <name type="scientific">Bradyrhizobium macuxiense</name>
    <dbReference type="NCBI Taxonomy" id="1755647"/>
    <lineage>
        <taxon>Bacteria</taxon>
        <taxon>Pseudomonadati</taxon>
        <taxon>Pseudomonadota</taxon>
        <taxon>Alphaproteobacteria</taxon>
        <taxon>Hyphomicrobiales</taxon>
        <taxon>Nitrobacteraceae</taxon>
        <taxon>Bradyrhizobium</taxon>
    </lineage>
</organism>
<sequence length="320" mass="33878">MIAIFTVALAAGAASALMFASISSGAAISLPLAYFAPLPLMVVGLGWGPVAAAVGGIAATGAMAIVLGWSHSIGFGLAVFLPAVWLGHLALLGRPVATTALVGNPTDLEWYPVDRILVWIVVIAILLATAILLVFGTDAQSIAETVRQLLREAMRGTDGNLTAEQIDQFAKLFAFLAPVALPVNVIFWLTLNLWLAARVARTSGRFHRPWPDLRSVALPPITLVIMATAIAFCFVGGTVAMFATVIAMALLLAYAIVGFAVLHILTLSASNRVFWLASTYVLMFLFSGLILLMTALGIADAVFGLRQRYLQTRPPPLPAE</sequence>
<gene>
    <name evidence="3" type="ORF">FBZ93_101433</name>
</gene>
<feature type="transmembrane region" description="Helical" evidence="1">
    <location>
        <begin position="172"/>
        <end position="197"/>
    </location>
</feature>
<dbReference type="InterPro" id="IPR018710">
    <property type="entry name" value="DUF2232"/>
</dbReference>
<name>A0A560MID6_9BRAD</name>
<feature type="chain" id="PRO_5021783056" evidence="2">
    <location>
        <begin position="27"/>
        <end position="320"/>
    </location>
</feature>
<evidence type="ECO:0000313" key="3">
    <source>
        <dbReference type="EMBL" id="TWC07142.1"/>
    </source>
</evidence>
<evidence type="ECO:0000313" key="4">
    <source>
        <dbReference type="Proteomes" id="UP000321304"/>
    </source>
</evidence>
<evidence type="ECO:0000256" key="1">
    <source>
        <dbReference type="SAM" id="Phobius"/>
    </source>
</evidence>
<comment type="caution">
    <text evidence="3">The sequence shown here is derived from an EMBL/GenBank/DDBJ whole genome shotgun (WGS) entry which is preliminary data.</text>
</comment>
<feature type="transmembrane region" description="Helical" evidence="1">
    <location>
        <begin position="45"/>
        <end position="67"/>
    </location>
</feature>
<feature type="signal peptide" evidence="2">
    <location>
        <begin position="1"/>
        <end position="26"/>
    </location>
</feature>
<dbReference type="Pfam" id="PF09991">
    <property type="entry name" value="DUF2232"/>
    <property type="match status" value="1"/>
</dbReference>
<keyword evidence="1" id="KW-1133">Transmembrane helix</keyword>
<keyword evidence="2" id="KW-0732">Signal</keyword>
<protein>
    <submittedName>
        <fullName evidence="3">Putative membrane protein DUF2232</fullName>
    </submittedName>
</protein>
<dbReference type="AlphaFoldDB" id="A0A560MID6"/>
<dbReference type="EMBL" id="VITY01000001">
    <property type="protein sequence ID" value="TWC07142.1"/>
    <property type="molecule type" value="Genomic_DNA"/>
</dbReference>
<dbReference type="RefSeq" id="WP_146984331.1">
    <property type="nucleotide sequence ID" value="NZ_VITY01000001.1"/>
</dbReference>
<feature type="transmembrane region" description="Helical" evidence="1">
    <location>
        <begin position="74"/>
        <end position="96"/>
    </location>
</feature>
<proteinExistence type="predicted"/>